<sequence length="113" mass="13186">MVKKTGLGKNPLEWIADTRKKEEVSKSKSFKPLKSKTLNSKLLVQLREDQVESLEKLVREIMAKRDGIHKKERITKNTIIRAYIDSLIEIDIAKENIDTEETLLQRLKSRIQK</sequence>
<accession>A0A2M7EAE9</accession>
<evidence type="ECO:0000313" key="1">
    <source>
        <dbReference type="EMBL" id="PIV64722.1"/>
    </source>
</evidence>
<name>A0A2M7EAE9_9BACT</name>
<gene>
    <name evidence="1" type="ORF">COS11_00700</name>
</gene>
<evidence type="ECO:0000313" key="2">
    <source>
        <dbReference type="Proteomes" id="UP000228886"/>
    </source>
</evidence>
<proteinExistence type="predicted"/>
<dbReference type="AlphaFoldDB" id="A0A2M7EAE9"/>
<dbReference type="EMBL" id="PETL01000040">
    <property type="protein sequence ID" value="PIV64722.1"/>
    <property type="molecule type" value="Genomic_DNA"/>
</dbReference>
<comment type="caution">
    <text evidence="1">The sequence shown here is derived from an EMBL/GenBank/DDBJ whole genome shotgun (WGS) entry which is preliminary data.</text>
</comment>
<protein>
    <submittedName>
        <fullName evidence="1">Uncharacterized protein</fullName>
    </submittedName>
</protein>
<reference evidence="2" key="1">
    <citation type="submission" date="2017-09" db="EMBL/GenBank/DDBJ databases">
        <title>Depth-based differentiation of microbial function through sediment-hosted aquifers and enrichment of novel symbionts in the deep terrestrial subsurface.</title>
        <authorList>
            <person name="Probst A.J."/>
            <person name="Ladd B."/>
            <person name="Jarett J.K."/>
            <person name="Geller-Mcgrath D.E."/>
            <person name="Sieber C.M.K."/>
            <person name="Emerson J.B."/>
            <person name="Anantharaman K."/>
            <person name="Thomas B.C."/>
            <person name="Malmstrom R."/>
            <person name="Stieglmeier M."/>
            <person name="Klingl A."/>
            <person name="Woyke T."/>
            <person name="Ryan C.M."/>
            <person name="Banfield J.F."/>
        </authorList>
    </citation>
    <scope>NUCLEOTIDE SEQUENCE [LARGE SCALE GENOMIC DNA]</scope>
</reference>
<organism evidence="1 2">
    <name type="scientific">bacterium (Candidatus Ratteibacteria) CG01_land_8_20_14_3_00_40_19</name>
    <dbReference type="NCBI Taxonomy" id="2014290"/>
    <lineage>
        <taxon>Bacteria</taxon>
        <taxon>Candidatus Ratteibacteria</taxon>
    </lineage>
</organism>
<dbReference type="Proteomes" id="UP000228886">
    <property type="component" value="Unassembled WGS sequence"/>
</dbReference>